<comment type="similarity">
    <text evidence="8">Belongs to the methyltransferase superfamily. RlmI family.</text>
</comment>
<dbReference type="SUPFAM" id="SSF88697">
    <property type="entry name" value="PUA domain-like"/>
    <property type="match status" value="1"/>
</dbReference>
<dbReference type="InterPro" id="IPR041532">
    <property type="entry name" value="RlmI-like_PUA"/>
</dbReference>
<evidence type="ECO:0000259" key="9">
    <source>
        <dbReference type="SMART" id="SM00359"/>
    </source>
</evidence>
<sequence length="392" mass="43532">MHVVKIKPGREKSALQRHPWLFSGALLPVTGDPKSGDTVKVLDCNGRFLGWAAWSGESQIRLRFWSFDERETIDRDFFRRRLNRAIQQRAAMEHMGDAMRLVHGESDGLPGLIVDRYGEVLVLQLLAAGPEAWREVLCDELQALTGARAIYERSDADVRELEGLPLRSGLLRGELPAVTDITEHGLRYRVNVAAGQKTGFYLDQRANRQRVGGLARGADVLNCFCYTGGFSLAALRGEARSVVSVDSSGDALDAARVNLSLNGLPSERAEWVEADVFQYLRLLRDKGRSYDLIVLDPPKFAPTVQHVERASRAYKDINLWAMKLLRPGGHLATFTCSGGMSAELFQKIVAGSAWDAKADMQLIGRFTADIDHPVSLNFPEGDYLKGLLLRKV</sequence>
<dbReference type="InterPro" id="IPR029063">
    <property type="entry name" value="SAM-dependent_MTases_sf"/>
</dbReference>
<evidence type="ECO:0000256" key="4">
    <source>
        <dbReference type="ARBA" id="ARBA00022603"/>
    </source>
</evidence>
<keyword evidence="7" id="KW-0694">RNA-binding</keyword>
<dbReference type="Gene3D" id="2.30.130.10">
    <property type="entry name" value="PUA domain"/>
    <property type="match status" value="1"/>
</dbReference>
<dbReference type="PANTHER" id="PTHR42873">
    <property type="entry name" value="RIBOSOMAL RNA LARGE SUBUNIT METHYLTRANSFERASE"/>
    <property type="match status" value="1"/>
</dbReference>
<dbReference type="EMBL" id="JADIKE010000020">
    <property type="protein sequence ID" value="MBM7124043.1"/>
    <property type="molecule type" value="Genomic_DNA"/>
</dbReference>
<dbReference type="CDD" id="cd02440">
    <property type="entry name" value="AdoMet_MTases"/>
    <property type="match status" value="1"/>
</dbReference>
<keyword evidence="6" id="KW-0949">S-adenosyl-L-methionine</keyword>
<evidence type="ECO:0000256" key="7">
    <source>
        <dbReference type="ARBA" id="ARBA00022884"/>
    </source>
</evidence>
<dbReference type="GO" id="GO:0008168">
    <property type="term" value="F:methyltransferase activity"/>
    <property type="evidence" value="ECO:0007669"/>
    <property type="project" value="UniProtKB-KW"/>
</dbReference>
<dbReference type="PANTHER" id="PTHR42873:SF1">
    <property type="entry name" value="S-ADENOSYLMETHIONINE-DEPENDENT METHYLTRANSFERASE DOMAIN-CONTAINING PROTEIN"/>
    <property type="match status" value="1"/>
</dbReference>
<keyword evidence="2" id="KW-0963">Cytoplasm</keyword>
<dbReference type="SUPFAM" id="SSF53335">
    <property type="entry name" value="S-adenosyl-L-methionine-dependent methyltransferases"/>
    <property type="match status" value="1"/>
</dbReference>
<dbReference type="CDD" id="cd21153">
    <property type="entry name" value="PUA_RlmI"/>
    <property type="match status" value="1"/>
</dbReference>
<evidence type="ECO:0000256" key="2">
    <source>
        <dbReference type="ARBA" id="ARBA00022490"/>
    </source>
</evidence>
<comment type="subcellular location">
    <subcellularLocation>
        <location evidence="1">Cytoplasm</location>
    </subcellularLocation>
</comment>
<dbReference type="RefSeq" id="WP_204678916.1">
    <property type="nucleotide sequence ID" value="NZ_BSNR01000022.1"/>
</dbReference>
<comment type="caution">
    <text evidence="10">The sequence shown here is derived from an EMBL/GenBank/DDBJ whole genome shotgun (WGS) entry which is preliminary data.</text>
</comment>
<dbReference type="Gene3D" id="3.30.750.80">
    <property type="entry name" value="RNA methyltransferase domain (HRMD) like"/>
    <property type="match status" value="1"/>
</dbReference>
<feature type="domain" description="PUA" evidence="9">
    <location>
        <begin position="2"/>
        <end position="87"/>
    </location>
</feature>
<dbReference type="Gene3D" id="3.40.50.150">
    <property type="entry name" value="Vaccinia Virus protein VP39"/>
    <property type="match status" value="1"/>
</dbReference>
<evidence type="ECO:0000256" key="8">
    <source>
        <dbReference type="ARBA" id="ARBA00038091"/>
    </source>
</evidence>
<evidence type="ECO:0000256" key="1">
    <source>
        <dbReference type="ARBA" id="ARBA00004496"/>
    </source>
</evidence>
<dbReference type="Pfam" id="PF17785">
    <property type="entry name" value="PUA_3"/>
    <property type="match status" value="1"/>
</dbReference>
<evidence type="ECO:0000256" key="5">
    <source>
        <dbReference type="ARBA" id="ARBA00022679"/>
    </source>
</evidence>
<dbReference type="InterPro" id="IPR036974">
    <property type="entry name" value="PUA_sf"/>
</dbReference>
<dbReference type="InterPro" id="IPR015947">
    <property type="entry name" value="PUA-like_sf"/>
</dbReference>
<keyword evidence="4 10" id="KW-0489">Methyltransferase</keyword>
<accession>A0ABS2K156</accession>
<dbReference type="InterPro" id="IPR019614">
    <property type="entry name" value="SAM-dep_methyl-trfase"/>
</dbReference>
<dbReference type="Proteomes" id="UP001430149">
    <property type="component" value="Unassembled WGS sequence"/>
</dbReference>
<protein>
    <submittedName>
        <fullName evidence="10">Class I SAM-dependent rRNA methyltransferase</fullName>
    </submittedName>
</protein>
<keyword evidence="3" id="KW-0698">rRNA processing</keyword>
<organism evidence="10 11">
    <name type="scientific">Dyella flava</name>
    <dbReference type="NCBI Taxonomy" id="1920170"/>
    <lineage>
        <taxon>Bacteria</taxon>
        <taxon>Pseudomonadati</taxon>
        <taxon>Pseudomonadota</taxon>
        <taxon>Gammaproteobacteria</taxon>
        <taxon>Lysobacterales</taxon>
        <taxon>Rhodanobacteraceae</taxon>
        <taxon>Dyella</taxon>
    </lineage>
</organism>
<reference evidence="10" key="1">
    <citation type="submission" date="2020-10" db="EMBL/GenBank/DDBJ databases">
        <title>Phylogeny of dyella-like bacteria.</title>
        <authorList>
            <person name="Fu J."/>
        </authorList>
    </citation>
    <scope>NUCLEOTIDE SEQUENCE</scope>
    <source>
        <strain evidence="10">DHOC52</strain>
    </source>
</reference>
<keyword evidence="5" id="KW-0808">Transferase</keyword>
<dbReference type="InterPro" id="IPR002478">
    <property type="entry name" value="PUA"/>
</dbReference>
<dbReference type="SMART" id="SM00359">
    <property type="entry name" value="PUA"/>
    <property type="match status" value="1"/>
</dbReference>
<evidence type="ECO:0000256" key="3">
    <source>
        <dbReference type="ARBA" id="ARBA00022552"/>
    </source>
</evidence>
<proteinExistence type="inferred from homology"/>
<gene>
    <name evidence="10" type="ORF">ISP19_01510</name>
</gene>
<dbReference type="Pfam" id="PF10672">
    <property type="entry name" value="Methyltrans_SAM"/>
    <property type="match status" value="1"/>
</dbReference>
<evidence type="ECO:0000313" key="11">
    <source>
        <dbReference type="Proteomes" id="UP001430149"/>
    </source>
</evidence>
<evidence type="ECO:0000313" key="10">
    <source>
        <dbReference type="EMBL" id="MBM7124043.1"/>
    </source>
</evidence>
<evidence type="ECO:0000256" key="6">
    <source>
        <dbReference type="ARBA" id="ARBA00022691"/>
    </source>
</evidence>
<name>A0ABS2K156_9GAMM</name>
<keyword evidence="11" id="KW-1185">Reference proteome</keyword>
<dbReference type="PROSITE" id="PS50890">
    <property type="entry name" value="PUA"/>
    <property type="match status" value="1"/>
</dbReference>
<dbReference type="GO" id="GO:0032259">
    <property type="term" value="P:methylation"/>
    <property type="evidence" value="ECO:0007669"/>
    <property type="project" value="UniProtKB-KW"/>
</dbReference>
<dbReference type="CDD" id="cd11572">
    <property type="entry name" value="RlmI_M_like"/>
    <property type="match status" value="1"/>
</dbReference>